<gene>
    <name evidence="2" type="ORF">DYB26_016439</name>
    <name evidence="3" type="ORF">DYB31_014137</name>
</gene>
<organism evidence="3 4">
    <name type="scientific">Aphanomyces astaci</name>
    <name type="common">Crayfish plague agent</name>
    <dbReference type="NCBI Taxonomy" id="112090"/>
    <lineage>
        <taxon>Eukaryota</taxon>
        <taxon>Sar</taxon>
        <taxon>Stramenopiles</taxon>
        <taxon>Oomycota</taxon>
        <taxon>Saprolegniomycetes</taxon>
        <taxon>Saprolegniales</taxon>
        <taxon>Verrucalvaceae</taxon>
        <taxon>Aphanomyces</taxon>
    </lineage>
</organism>
<comment type="caution">
    <text evidence="3">The sequence shown here is derived from an EMBL/GenBank/DDBJ whole genome shotgun (WGS) entry which is preliminary data.</text>
</comment>
<evidence type="ECO:0000313" key="2">
    <source>
        <dbReference type="EMBL" id="RHY82018.1"/>
    </source>
</evidence>
<dbReference type="AlphaFoldDB" id="A0A397FDR7"/>
<keyword evidence="1" id="KW-0175">Coiled coil</keyword>
<sequence length="133" mass="15358">METVVAVPLPPQNQAEMDELGMQSVERAAMTSSHFNQMTYEQLAQFHAQQEAMANRMEDESSRQFAMVKAMEKNPLEQDEARAILLHLQEKLVSEAHQEMLRQASDAMRQQNLKVEELKQKVRRDSELMGITR</sequence>
<proteinExistence type="predicted"/>
<dbReference type="Proteomes" id="UP000286510">
    <property type="component" value="Unassembled WGS sequence"/>
</dbReference>
<dbReference type="EMBL" id="QUTF01026406">
    <property type="protein sequence ID" value="RHY82018.1"/>
    <property type="molecule type" value="Genomic_DNA"/>
</dbReference>
<name>A0A397FDR7_APHAT</name>
<evidence type="ECO:0000256" key="1">
    <source>
        <dbReference type="SAM" id="Coils"/>
    </source>
</evidence>
<feature type="coiled-coil region" evidence="1">
    <location>
        <begin position="101"/>
        <end position="128"/>
    </location>
</feature>
<evidence type="ECO:0000313" key="3">
    <source>
        <dbReference type="EMBL" id="RHZ28588.1"/>
    </source>
</evidence>
<accession>A0A397FDR7</accession>
<dbReference type="EMBL" id="QUTE01007601">
    <property type="protein sequence ID" value="RHZ28588.1"/>
    <property type="molecule type" value="Genomic_DNA"/>
</dbReference>
<reference evidence="4 5" key="1">
    <citation type="submission" date="2018-08" db="EMBL/GenBank/DDBJ databases">
        <title>Aphanomyces genome sequencing and annotation.</title>
        <authorList>
            <person name="Minardi D."/>
            <person name="Oidtmann B."/>
            <person name="Van Der Giezen M."/>
            <person name="Studholme D.J."/>
        </authorList>
    </citation>
    <scope>NUCLEOTIDE SEQUENCE [LARGE SCALE GENOMIC DNA]</scope>
    <source>
        <strain evidence="3 4">197901</strain>
        <strain evidence="2 5">FDL457</strain>
    </source>
</reference>
<evidence type="ECO:0000313" key="4">
    <source>
        <dbReference type="Proteomes" id="UP000266196"/>
    </source>
</evidence>
<evidence type="ECO:0000313" key="5">
    <source>
        <dbReference type="Proteomes" id="UP000286510"/>
    </source>
</evidence>
<protein>
    <submittedName>
        <fullName evidence="3">Uncharacterized protein</fullName>
    </submittedName>
</protein>
<dbReference type="Proteomes" id="UP000266196">
    <property type="component" value="Unassembled WGS sequence"/>
</dbReference>